<gene>
    <name evidence="2" type="ORF">SAMN05216252_110172</name>
</gene>
<proteinExistence type="predicted"/>
<feature type="domain" description="DUF1330" evidence="1">
    <location>
        <begin position="21"/>
        <end position="96"/>
    </location>
</feature>
<evidence type="ECO:0000313" key="2">
    <source>
        <dbReference type="EMBL" id="SNS93212.1"/>
    </source>
</evidence>
<organism evidence="2 3">
    <name type="scientific">Actinacidiphila glaucinigra</name>
    <dbReference type="NCBI Taxonomy" id="235986"/>
    <lineage>
        <taxon>Bacteria</taxon>
        <taxon>Bacillati</taxon>
        <taxon>Actinomycetota</taxon>
        <taxon>Actinomycetes</taxon>
        <taxon>Kitasatosporales</taxon>
        <taxon>Streptomycetaceae</taxon>
        <taxon>Actinacidiphila</taxon>
    </lineage>
</organism>
<name>A0A239III2_9ACTN</name>
<accession>A0A239III2</accession>
<dbReference type="Gene3D" id="3.30.70.100">
    <property type="match status" value="1"/>
</dbReference>
<dbReference type="PANTHER" id="PTHR41521:SF4">
    <property type="entry name" value="BLR0684 PROTEIN"/>
    <property type="match status" value="1"/>
</dbReference>
<dbReference type="AlphaFoldDB" id="A0A239III2"/>
<reference evidence="2 3" key="1">
    <citation type="submission" date="2017-06" db="EMBL/GenBank/DDBJ databases">
        <authorList>
            <person name="Kim H.J."/>
            <person name="Triplett B.A."/>
        </authorList>
    </citation>
    <scope>NUCLEOTIDE SEQUENCE [LARGE SCALE GENOMIC DNA]</scope>
    <source>
        <strain evidence="2 3">CGMCC 4.1858</strain>
    </source>
</reference>
<dbReference type="Pfam" id="PF07045">
    <property type="entry name" value="DUF1330"/>
    <property type="match status" value="1"/>
</dbReference>
<dbReference type="EMBL" id="FZOF01000010">
    <property type="protein sequence ID" value="SNS93212.1"/>
    <property type="molecule type" value="Genomic_DNA"/>
</dbReference>
<keyword evidence="3" id="KW-1185">Reference proteome</keyword>
<protein>
    <submittedName>
        <fullName evidence="2">Uncharacterized conserved protein, DUF1330 family</fullName>
    </submittedName>
</protein>
<dbReference type="OrthoDB" id="9806380at2"/>
<evidence type="ECO:0000313" key="3">
    <source>
        <dbReference type="Proteomes" id="UP000198280"/>
    </source>
</evidence>
<dbReference type="PANTHER" id="PTHR41521">
    <property type="match status" value="1"/>
</dbReference>
<evidence type="ECO:0000259" key="1">
    <source>
        <dbReference type="Pfam" id="PF07045"/>
    </source>
</evidence>
<dbReference type="InterPro" id="IPR010753">
    <property type="entry name" value="DUF1330"/>
</dbReference>
<dbReference type="InterPro" id="IPR011008">
    <property type="entry name" value="Dimeric_a/b-barrel"/>
</dbReference>
<dbReference type="RefSeq" id="WP_089225613.1">
    <property type="nucleotide sequence ID" value="NZ_FZOF01000010.1"/>
</dbReference>
<sequence length="121" mass="13286">MSTYLINHLRIPGGIPNDEGLDYLERVDATLRPYGGTWLANGEPTVVEGAWPGLVVLLEFPDRAAARNWYDSPEYQEILPLRTRNAISDLVLIDGLPADYTVAGFARQVRASVAGASRTDD</sequence>
<dbReference type="Proteomes" id="UP000198280">
    <property type="component" value="Unassembled WGS sequence"/>
</dbReference>
<dbReference type="SUPFAM" id="SSF54909">
    <property type="entry name" value="Dimeric alpha+beta barrel"/>
    <property type="match status" value="1"/>
</dbReference>